<dbReference type="InterPro" id="IPR024265">
    <property type="entry name" value="DUF3788"/>
</dbReference>
<dbReference type="Pfam" id="PF12663">
    <property type="entry name" value="DUF3788"/>
    <property type="match status" value="1"/>
</dbReference>
<reference evidence="1" key="1">
    <citation type="submission" date="2019-08" db="EMBL/GenBank/DDBJ databases">
        <authorList>
            <person name="Kucharzyk K."/>
            <person name="Murdoch R.W."/>
            <person name="Higgins S."/>
            <person name="Loffler F."/>
        </authorList>
    </citation>
    <scope>NUCLEOTIDE SEQUENCE</scope>
</reference>
<sequence length="112" mass="13134">MKSFIATITSDEYGATIEWRYYNDGKAWLGKIVYKKKTILWLSVWDGFFKTSFYFTEKHLEAISELNISDTIKGDFYNAKLVGKLMSMIININTDEQLDDLLKIVRFKKSLK</sequence>
<organism evidence="1">
    <name type="scientific">bioreactor metagenome</name>
    <dbReference type="NCBI Taxonomy" id="1076179"/>
    <lineage>
        <taxon>unclassified sequences</taxon>
        <taxon>metagenomes</taxon>
        <taxon>ecological metagenomes</taxon>
    </lineage>
</organism>
<dbReference type="EMBL" id="VSSQ01091557">
    <property type="protein sequence ID" value="MPN37084.1"/>
    <property type="molecule type" value="Genomic_DNA"/>
</dbReference>
<dbReference type="AlphaFoldDB" id="A0A645HLW0"/>
<accession>A0A645HLW0</accession>
<name>A0A645HLW0_9ZZZZ</name>
<proteinExistence type="predicted"/>
<protein>
    <submittedName>
        <fullName evidence="1">Uncharacterized protein</fullName>
    </submittedName>
</protein>
<comment type="caution">
    <text evidence="1">The sequence shown here is derived from an EMBL/GenBank/DDBJ whole genome shotgun (WGS) entry which is preliminary data.</text>
</comment>
<gene>
    <name evidence="1" type="ORF">SDC9_184600</name>
</gene>
<evidence type="ECO:0000313" key="1">
    <source>
        <dbReference type="EMBL" id="MPN37084.1"/>
    </source>
</evidence>